<feature type="compositionally biased region" description="Low complexity" evidence="3">
    <location>
        <begin position="1863"/>
        <end position="1875"/>
    </location>
</feature>
<feature type="compositionally biased region" description="Polar residues" evidence="3">
    <location>
        <begin position="1193"/>
        <end position="1238"/>
    </location>
</feature>
<dbReference type="PROSITE" id="PS50010">
    <property type="entry name" value="DH_2"/>
    <property type="match status" value="1"/>
</dbReference>
<dbReference type="Gene3D" id="1.20.900.10">
    <property type="entry name" value="Dbl homology (DH) domain"/>
    <property type="match status" value="1"/>
</dbReference>
<feature type="coiled-coil region" evidence="2">
    <location>
        <begin position="1648"/>
        <end position="1675"/>
    </location>
</feature>
<feature type="region of interest" description="Disordered" evidence="3">
    <location>
        <begin position="1338"/>
        <end position="1357"/>
    </location>
</feature>
<dbReference type="GO" id="GO:0005085">
    <property type="term" value="F:guanyl-nucleotide exchange factor activity"/>
    <property type="evidence" value="ECO:0007669"/>
    <property type="project" value="UniProtKB-KW"/>
</dbReference>
<feature type="region of interest" description="Disordered" evidence="3">
    <location>
        <begin position="734"/>
        <end position="772"/>
    </location>
</feature>
<feature type="compositionally biased region" description="Polar residues" evidence="3">
    <location>
        <begin position="309"/>
        <end position="318"/>
    </location>
</feature>
<feature type="domain" description="DH" evidence="4">
    <location>
        <begin position="1246"/>
        <end position="1472"/>
    </location>
</feature>
<protein>
    <recommendedName>
        <fullName evidence="4">DH domain-containing protein</fullName>
    </recommendedName>
</protein>
<feature type="compositionally biased region" description="Polar residues" evidence="3">
    <location>
        <begin position="449"/>
        <end position="463"/>
    </location>
</feature>
<evidence type="ECO:0000256" key="3">
    <source>
        <dbReference type="SAM" id="MobiDB-lite"/>
    </source>
</evidence>
<dbReference type="PANTHER" id="PTHR22834">
    <property type="entry name" value="NUCLEAR FUSION PROTEIN FUS2"/>
    <property type="match status" value="1"/>
</dbReference>
<dbReference type="Gene3D" id="1.20.1270.60">
    <property type="entry name" value="Arfaptin homology (AH) domain/BAR domain"/>
    <property type="match status" value="1"/>
</dbReference>
<feature type="region of interest" description="Disordered" evidence="3">
    <location>
        <begin position="1083"/>
        <end position="1239"/>
    </location>
</feature>
<dbReference type="CDD" id="cd00160">
    <property type="entry name" value="RhoGEF"/>
    <property type="match status" value="1"/>
</dbReference>
<dbReference type="InterPro" id="IPR000219">
    <property type="entry name" value="DH_dom"/>
</dbReference>
<dbReference type="Pfam" id="PF03114">
    <property type="entry name" value="BAR"/>
    <property type="match status" value="1"/>
</dbReference>
<feature type="region of interest" description="Disordered" evidence="3">
    <location>
        <begin position="1"/>
        <end position="99"/>
    </location>
</feature>
<dbReference type="CDD" id="cd07589">
    <property type="entry name" value="BAR_DNMBP"/>
    <property type="match status" value="1"/>
</dbReference>
<feature type="compositionally biased region" description="Low complexity" evidence="3">
    <location>
        <begin position="1338"/>
        <end position="1347"/>
    </location>
</feature>
<dbReference type="Pfam" id="PF00621">
    <property type="entry name" value="RhoGEF"/>
    <property type="match status" value="1"/>
</dbReference>
<evidence type="ECO:0000313" key="6">
    <source>
        <dbReference type="Proteomes" id="UP001174936"/>
    </source>
</evidence>
<comment type="caution">
    <text evidence="5">The sequence shown here is derived from an EMBL/GenBank/DDBJ whole genome shotgun (WGS) entry which is preliminary data.</text>
</comment>
<feature type="compositionally biased region" description="Low complexity" evidence="3">
    <location>
        <begin position="579"/>
        <end position="599"/>
    </location>
</feature>
<reference evidence="5" key="1">
    <citation type="submission" date="2023-06" db="EMBL/GenBank/DDBJ databases">
        <title>Genome-scale phylogeny and comparative genomics of the fungal order Sordariales.</title>
        <authorList>
            <consortium name="Lawrence Berkeley National Laboratory"/>
            <person name="Hensen N."/>
            <person name="Bonometti L."/>
            <person name="Westerberg I."/>
            <person name="Brannstrom I.O."/>
            <person name="Guillou S."/>
            <person name="Cros-Aarteil S."/>
            <person name="Calhoun S."/>
            <person name="Haridas S."/>
            <person name="Kuo A."/>
            <person name="Mondo S."/>
            <person name="Pangilinan J."/>
            <person name="Riley R."/>
            <person name="Labutti K."/>
            <person name="Andreopoulos B."/>
            <person name="Lipzen A."/>
            <person name="Chen C."/>
            <person name="Yanf M."/>
            <person name="Daum C."/>
            <person name="Ng V."/>
            <person name="Clum A."/>
            <person name="Steindorff A."/>
            <person name="Ohm R."/>
            <person name="Martin F."/>
            <person name="Silar P."/>
            <person name="Natvig D."/>
            <person name="Lalanne C."/>
            <person name="Gautier V."/>
            <person name="Ament-Velasquez S.L."/>
            <person name="Kruys A."/>
            <person name="Hutchinson M.I."/>
            <person name="Powell A.J."/>
            <person name="Barry K."/>
            <person name="Miller A.N."/>
            <person name="Grigoriev I.V."/>
            <person name="Debuchy R."/>
            <person name="Gladieux P."/>
            <person name="Thoren M.H."/>
            <person name="Johannesson H."/>
        </authorList>
    </citation>
    <scope>NUCLEOTIDE SEQUENCE</scope>
    <source>
        <strain evidence="5">SMH2532-1</strain>
    </source>
</reference>
<dbReference type="InterPro" id="IPR035899">
    <property type="entry name" value="DBL_dom_sf"/>
</dbReference>
<dbReference type="InterPro" id="IPR004148">
    <property type="entry name" value="BAR_dom"/>
</dbReference>
<dbReference type="Proteomes" id="UP001174936">
    <property type="component" value="Unassembled WGS sequence"/>
</dbReference>
<evidence type="ECO:0000259" key="4">
    <source>
        <dbReference type="PROSITE" id="PS50010"/>
    </source>
</evidence>
<feature type="compositionally biased region" description="Basic and acidic residues" evidence="3">
    <location>
        <begin position="40"/>
        <end position="54"/>
    </location>
</feature>
<dbReference type="PANTHER" id="PTHR22834:SF20">
    <property type="entry name" value="SH3 DOMAIN-CONTAINING PROTEIN"/>
    <property type="match status" value="1"/>
</dbReference>
<dbReference type="InterPro" id="IPR027267">
    <property type="entry name" value="AH/BAR_dom_sf"/>
</dbReference>
<feature type="compositionally biased region" description="Polar residues" evidence="3">
    <location>
        <begin position="153"/>
        <end position="173"/>
    </location>
</feature>
<evidence type="ECO:0000256" key="1">
    <source>
        <dbReference type="ARBA" id="ARBA00022658"/>
    </source>
</evidence>
<feature type="compositionally biased region" description="Basic and acidic residues" evidence="3">
    <location>
        <begin position="377"/>
        <end position="386"/>
    </location>
</feature>
<keyword evidence="1" id="KW-0344">Guanine-nucleotide releasing factor</keyword>
<evidence type="ECO:0000313" key="5">
    <source>
        <dbReference type="EMBL" id="KAK0657185.1"/>
    </source>
</evidence>
<accession>A0AA40CZC1</accession>
<dbReference type="SMART" id="SM00325">
    <property type="entry name" value="RhoGEF"/>
    <property type="match status" value="1"/>
</dbReference>
<gene>
    <name evidence="5" type="ORF">B0T16DRAFT_320345</name>
</gene>
<feature type="compositionally biased region" description="Polar residues" evidence="3">
    <location>
        <begin position="235"/>
        <end position="256"/>
    </location>
</feature>
<dbReference type="EMBL" id="JAULSV010000001">
    <property type="protein sequence ID" value="KAK0657185.1"/>
    <property type="molecule type" value="Genomic_DNA"/>
</dbReference>
<feature type="region of interest" description="Disordered" evidence="3">
    <location>
        <begin position="1900"/>
        <end position="1924"/>
    </location>
</feature>
<feature type="compositionally biased region" description="Low complexity" evidence="3">
    <location>
        <begin position="526"/>
        <end position="545"/>
    </location>
</feature>
<keyword evidence="6" id="KW-1185">Reference proteome</keyword>
<feature type="compositionally biased region" description="Basic residues" evidence="3">
    <location>
        <begin position="24"/>
        <end position="39"/>
    </location>
</feature>
<keyword evidence="2" id="KW-0175">Coiled coil</keyword>
<dbReference type="InterPro" id="IPR051492">
    <property type="entry name" value="Dynamin-Rho_GEF"/>
</dbReference>
<feature type="compositionally biased region" description="Low complexity" evidence="3">
    <location>
        <begin position="1746"/>
        <end position="1761"/>
    </location>
</feature>
<dbReference type="GO" id="GO:0005737">
    <property type="term" value="C:cytoplasm"/>
    <property type="evidence" value="ECO:0007669"/>
    <property type="project" value="InterPro"/>
</dbReference>
<feature type="compositionally biased region" description="Polar residues" evidence="3">
    <location>
        <begin position="1849"/>
        <end position="1862"/>
    </location>
</feature>
<organism evidence="5 6">
    <name type="scientific">Cercophora newfieldiana</name>
    <dbReference type="NCBI Taxonomy" id="92897"/>
    <lineage>
        <taxon>Eukaryota</taxon>
        <taxon>Fungi</taxon>
        <taxon>Dikarya</taxon>
        <taxon>Ascomycota</taxon>
        <taxon>Pezizomycotina</taxon>
        <taxon>Sordariomycetes</taxon>
        <taxon>Sordariomycetidae</taxon>
        <taxon>Sordariales</taxon>
        <taxon>Lasiosphaeriaceae</taxon>
        <taxon>Cercophora</taxon>
    </lineage>
</organism>
<feature type="compositionally biased region" description="Basic and acidic residues" evidence="3">
    <location>
        <begin position="400"/>
        <end position="409"/>
    </location>
</feature>
<evidence type="ECO:0000256" key="2">
    <source>
        <dbReference type="SAM" id="Coils"/>
    </source>
</evidence>
<feature type="region of interest" description="Disordered" evidence="3">
    <location>
        <begin position="1822"/>
        <end position="1888"/>
    </location>
</feature>
<feature type="compositionally biased region" description="Polar residues" evidence="3">
    <location>
        <begin position="327"/>
        <end position="349"/>
    </location>
</feature>
<feature type="region of interest" description="Disordered" evidence="3">
    <location>
        <begin position="1739"/>
        <end position="1806"/>
    </location>
</feature>
<feature type="compositionally biased region" description="Polar residues" evidence="3">
    <location>
        <begin position="1796"/>
        <end position="1806"/>
    </location>
</feature>
<feature type="compositionally biased region" description="Low complexity" evidence="3">
    <location>
        <begin position="490"/>
        <end position="509"/>
    </location>
</feature>
<dbReference type="GO" id="GO:0031991">
    <property type="term" value="P:regulation of actomyosin contractile ring contraction"/>
    <property type="evidence" value="ECO:0007669"/>
    <property type="project" value="TreeGrafter"/>
</dbReference>
<name>A0AA40CZC1_9PEZI</name>
<dbReference type="SUPFAM" id="SSF103657">
    <property type="entry name" value="BAR/IMD domain-like"/>
    <property type="match status" value="1"/>
</dbReference>
<dbReference type="GO" id="GO:0032955">
    <property type="term" value="P:regulation of division septum assembly"/>
    <property type="evidence" value="ECO:0007669"/>
    <property type="project" value="TreeGrafter"/>
</dbReference>
<sequence>MDDDGNYGDEAASRTGPFVDHRQQQHQHQHLQPHQHHHQQHSDYDRDHNHDQLRYRHHPPQPQQPAYQAQPTSPDSAGSSSSSSPFPPLTPGFDSRPSQIPVASYAAANAQAFAANARIDESLEPDDFYRSYRGVQPGDAIAPSIDSMATAPAVQSSASRQPTSLRSNGNGTTPKHPAVPTGRTPLRAGFRSVSNPVDDRQASVARQQSAPGNGYSPVAGAFPPSVKDLKKKFDQTGSPSNSSVRKNTLRPTRETPSTGSNGRSTGLGGGPASYGSLRAPSNRDVGHEPTRASTVRGTQRPKFVPEDQASANQQSFASRISRPRNAVSPNTQESKSSTQLSPGISSDLPTSPPRSSGLLFGEILPEYSDSATAGFGIEEHPPRRTSESSVQNVARPHARSLSDPDHDPEPPSPTDWYRAAAADQQAPEQHAPNPTAGHSRVNSDLAASKLNTSRLGHRTQGTVRPTHDDSSPTSPTSPTSRLPILMRKMTSTSGRTSPTSTRSNSPATSKQTSAGVRPSKQHGAGRAKTPTCRAATPARAKTPTPSHTPGSTRKPPPSNIATPANGRLNAYVSAPTPKLSPSLRSSRPRQSVATATTAASRMRAGPRPPSPTRSAQRSTSKVDEATTRRRKISVGPIDFAQRRETIKLAYSKSIRDSQAREARQAAAERRKKELEVVARVKLEAEAATTGIAAAAAAAAAAAISVVPSPSSETGRPPELATPIERTIEVPLKIETNLPPPQPRPTPKTSSHLDSPTLGIPGSFPTAGSPRLDEYDDVPLSAVSVASATTMFDIDEQTEPARPETLDGTATIDHDLGIVMPSHSQTSVSIALPHQPAPPTLHKRASYQYPFDDDEDIEDDDDVSTKLSLGACSQDSPQITPTRTEFELAPADPEPCEEEYEPQPYTYTSQNYETTVTILGPGSDFKPSYKDQLGNTTPPAELLHEDKPPVNEAPEIITSEILRSGSMQPDNVRVELNDLDRLEDFYTGPRLRDNIAALRDSTPASSDVDVPYDPPLSSADYQKAPDTSHNLAVPALLSPANRLSQGSTWTDFSFGSDDRDAGPASSAAHSHDLDIPLERKSTFKLTPSSDDLSCHGSSVGDINHSPEPSPLAKPSVSPSMLADSPRGKHRLPDLNAGDDFAIPFSSQPRRVPLLPNHDPPPPPIPQSEYRLDNAVYEPQSRPESYVYGQEEESASSTQPSITSLNRNSTRKLTLDSSKPPSISSITHKAQPSESQSLLSDEQKRLRQRQLVIRELIDTEDVFVRDMSIVEEIYKGTAEACPGLDSKTIKLVFRNSDDIIGFHATFLAQLKEAALSVYTPKGRRSPVQVPESVRDADSVTLVSTTSGGTQKSDLDDEKDRQTALGPVFSKNIERLRTVHEAYLKSSDLSTKRLLQIQEDDTVNLWLKECNEAAKDLTTAWNLDSLLIKPMQRITKYPDILTHLLKYTPTDHPDREALVAAKNDVMTAIEDINKTKKNFELVGQIVGRKRKESDVRAGLARAFGKRVDKLQAPTKTADDDEFARLHERFQDDYLRLQVVLRDVEFYTRNVATYVHEFLQYLSSMELVMRLQPSRDYAHLESKWVQFNVSMRDIEKIALEKHLSDVRKHVIEPFEQVIRCYGNPTLALKKRSKRRLDFDKYLSLKANGKKVDKQLTELVEQYEALNDTLKKELPKLSALTAKVGNICLGKFVSIQATWYLVWKEKVKAPLQDLGHVPELSEIVTTFQREFQLQEERASAIGILNPTLKGRTSQSTTDDTSSTLSKTRSRPADLLPSRGRGLSINSDHVPSLPTPDFAKRNSGQFSLSPSSPGHYYRDYYSGINGHSRGISGSPITPDPASATRPTMGLARPNTGRSFESTSISIPRQSSESAANAASQNWRDSNSTYNSNYPGTEARRLSGLFHSALPLPDGPEESMRSSRASSSERPNNGGYNVLWLAASLFEFNIETTKHEAGYPYLTYQAGEIFDVIAEKGELWLAKNQDDPQNSVGWIWSKHFAKLADS</sequence>
<feature type="region of interest" description="Disordered" evidence="3">
    <location>
        <begin position="1001"/>
        <end position="1024"/>
    </location>
</feature>
<feature type="region of interest" description="Disordered" evidence="3">
    <location>
        <begin position="130"/>
        <end position="638"/>
    </location>
</feature>
<feature type="compositionally biased region" description="Low complexity" evidence="3">
    <location>
        <begin position="64"/>
        <end position="84"/>
    </location>
</feature>
<dbReference type="SUPFAM" id="SSF48065">
    <property type="entry name" value="DBL homology domain (DH-domain)"/>
    <property type="match status" value="1"/>
</dbReference>
<proteinExistence type="predicted"/>
<feature type="region of interest" description="Disordered" evidence="3">
    <location>
        <begin position="1053"/>
        <end position="1072"/>
    </location>
</feature>
<feature type="compositionally biased region" description="Polar residues" evidence="3">
    <location>
        <begin position="1876"/>
        <end position="1888"/>
    </location>
</feature>
<feature type="compositionally biased region" description="Low complexity" evidence="3">
    <location>
        <begin position="471"/>
        <end position="480"/>
    </location>
</feature>